<comment type="subcellular location">
    <subcellularLocation>
        <location evidence="1">Endoplasmic reticulum membrane</location>
        <topology evidence="1">Multi-pass membrane protein</topology>
    </subcellularLocation>
</comment>
<dbReference type="EMBL" id="DS480403">
    <property type="protein sequence ID" value="EDO17491.1"/>
    <property type="molecule type" value="Genomic_DNA"/>
</dbReference>
<evidence type="ECO:0000256" key="7">
    <source>
        <dbReference type="PIRNR" id="PIRNR031032"/>
    </source>
</evidence>
<dbReference type="STRING" id="436907.A7TJR2"/>
<feature type="transmembrane region" description="Helical" evidence="7">
    <location>
        <begin position="60"/>
        <end position="84"/>
    </location>
</feature>
<dbReference type="Proteomes" id="UP000000267">
    <property type="component" value="Unassembled WGS sequence"/>
</dbReference>
<dbReference type="InterPro" id="IPR016964">
    <property type="entry name" value="Sigma2_recept"/>
</dbReference>
<dbReference type="GO" id="GO:0006626">
    <property type="term" value="P:protein targeting to mitochondrion"/>
    <property type="evidence" value="ECO:0007669"/>
    <property type="project" value="EnsemblFungi"/>
</dbReference>
<dbReference type="InterPro" id="IPR051987">
    <property type="entry name" value="Sigma-2_receptor-like"/>
</dbReference>
<feature type="transmembrane region" description="Helical" evidence="7">
    <location>
        <begin position="114"/>
        <end position="136"/>
    </location>
</feature>
<accession>A7TJR2</accession>
<keyword evidence="6 7" id="KW-0472">Membrane</keyword>
<sequence>MLTSFDVSFYYYYFLLHIPITLCIDSSVVIPLEWYPNLLQNLIKFHINNNNDFLLADKPLWLVIFVLIELVVQLPLFVYFTIYLPRLKQGDSNLANDDKVEKRSRQEFQSRLNWWLKLYGFNASLTTLICIVVIYFNGHQLNNVDIAMTLNEKLSLIGVYLPTFLIPLRLCFI</sequence>
<dbReference type="InParanoid" id="A7TJR2"/>
<name>A7TJR2_VANPO</name>
<proteinExistence type="inferred from homology"/>
<organism evidence="10">
    <name type="scientific">Vanderwaltozyma polyspora (strain ATCC 22028 / DSM 70294 / BCRC 21397 / CBS 2163 / NBRC 10782 / NRRL Y-8283 / UCD 57-17)</name>
    <name type="common">Kluyveromyces polysporus</name>
    <dbReference type="NCBI Taxonomy" id="436907"/>
    <lineage>
        <taxon>Eukaryota</taxon>
        <taxon>Fungi</taxon>
        <taxon>Dikarya</taxon>
        <taxon>Ascomycota</taxon>
        <taxon>Saccharomycotina</taxon>
        <taxon>Saccharomycetes</taxon>
        <taxon>Saccharomycetales</taxon>
        <taxon>Saccharomycetaceae</taxon>
        <taxon>Vanderwaltozyma</taxon>
    </lineage>
</organism>
<feature type="transmembrane region" description="Helical" evidence="7">
    <location>
        <begin position="12"/>
        <end position="32"/>
    </location>
</feature>
<dbReference type="PhylomeDB" id="A7TJR2"/>
<dbReference type="PANTHER" id="PTHR31204">
    <property type="entry name" value="SIGMA INTRACELLULAR RECEPTOR 2"/>
    <property type="match status" value="1"/>
</dbReference>
<evidence type="ECO:0000259" key="8">
    <source>
        <dbReference type="PROSITE" id="PS51751"/>
    </source>
</evidence>
<evidence type="ECO:0000313" key="10">
    <source>
        <dbReference type="Proteomes" id="UP000000267"/>
    </source>
</evidence>
<dbReference type="GO" id="GO:0005789">
    <property type="term" value="C:endoplasmic reticulum membrane"/>
    <property type="evidence" value="ECO:0007669"/>
    <property type="project" value="UniProtKB-SubCell"/>
</dbReference>
<dbReference type="HOGENOM" id="CLU_086812_4_0_1"/>
<dbReference type="OMA" id="EFKDPMV"/>
<dbReference type="FunCoup" id="A7TJR2">
    <property type="interactions" value="44"/>
</dbReference>
<evidence type="ECO:0000256" key="1">
    <source>
        <dbReference type="ARBA" id="ARBA00004477"/>
    </source>
</evidence>
<dbReference type="GeneID" id="5545709"/>
<feature type="domain" description="EXPERA" evidence="8">
    <location>
        <begin position="5"/>
        <end position="171"/>
    </location>
</feature>
<evidence type="ECO:0000256" key="6">
    <source>
        <dbReference type="ARBA" id="ARBA00023136"/>
    </source>
</evidence>
<evidence type="ECO:0000256" key="5">
    <source>
        <dbReference type="ARBA" id="ARBA00022989"/>
    </source>
</evidence>
<dbReference type="PANTHER" id="PTHR31204:SF1">
    <property type="entry name" value="SIGMA INTRACELLULAR RECEPTOR 2"/>
    <property type="match status" value="1"/>
</dbReference>
<dbReference type="Pfam" id="PF05241">
    <property type="entry name" value="EBP"/>
    <property type="match status" value="1"/>
</dbReference>
<dbReference type="AlphaFoldDB" id="A7TJR2"/>
<keyword evidence="4 7" id="KW-0256">Endoplasmic reticulum</keyword>
<evidence type="ECO:0000256" key="3">
    <source>
        <dbReference type="ARBA" id="ARBA00022692"/>
    </source>
</evidence>
<reference evidence="9 10" key="1">
    <citation type="journal article" date="2007" name="Proc. Natl. Acad. Sci. U.S.A.">
        <title>Independent sorting-out of thousands of duplicated gene pairs in two yeast species descended from a whole-genome duplication.</title>
        <authorList>
            <person name="Scannell D.R."/>
            <person name="Frank A.C."/>
            <person name="Conant G.C."/>
            <person name="Byrne K.P."/>
            <person name="Woolfit M."/>
            <person name="Wolfe K.H."/>
        </authorList>
    </citation>
    <scope>NUCLEOTIDE SEQUENCE [LARGE SCALE GENOMIC DNA]</scope>
    <source>
        <strain evidence="10">ATCC 22028 / DSM 70294 / BCRC 21397 / CBS 2163 / NBRC 10782 / NRRL Y-8283 / UCD 57-17</strain>
    </source>
</reference>
<keyword evidence="3 7" id="KW-0812">Transmembrane</keyword>
<gene>
    <name evidence="9" type="ORF">Kpol_1058p28</name>
</gene>
<dbReference type="eggNOG" id="ENOG502S75H">
    <property type="taxonomic scope" value="Eukaryota"/>
</dbReference>
<keyword evidence="10" id="KW-1185">Reference proteome</keyword>
<feature type="transmembrane region" description="Helical" evidence="7">
    <location>
        <begin position="156"/>
        <end position="172"/>
    </location>
</feature>
<dbReference type="OrthoDB" id="433124at2759"/>
<dbReference type="PIRSF" id="PIRSF031032">
    <property type="entry name" value="TMP_97_prd"/>
    <property type="match status" value="1"/>
</dbReference>
<keyword evidence="5 7" id="KW-1133">Transmembrane helix</keyword>
<dbReference type="InterPro" id="IPR033118">
    <property type="entry name" value="EXPERA"/>
</dbReference>
<evidence type="ECO:0000256" key="4">
    <source>
        <dbReference type="ARBA" id="ARBA00022824"/>
    </source>
</evidence>
<protein>
    <recommendedName>
        <fullName evidence="7">Efficient mitochondria targeting-associated protein 19</fullName>
    </recommendedName>
</protein>
<dbReference type="KEGG" id="vpo:Kpol_1058p28"/>
<evidence type="ECO:0000256" key="2">
    <source>
        <dbReference type="ARBA" id="ARBA00009096"/>
    </source>
</evidence>
<comment type="similarity">
    <text evidence="2">Belongs to the TMEM97/sigma-2 receptor family.</text>
</comment>
<dbReference type="PROSITE" id="PS51751">
    <property type="entry name" value="EXPERA"/>
    <property type="match status" value="1"/>
</dbReference>
<evidence type="ECO:0000313" key="9">
    <source>
        <dbReference type="EMBL" id="EDO17491.1"/>
    </source>
</evidence>
<dbReference type="RefSeq" id="XP_001645349.1">
    <property type="nucleotide sequence ID" value="XM_001645299.1"/>
</dbReference>